<comment type="caution">
    <text evidence="1">The sequence shown here is derived from an EMBL/GenBank/DDBJ whole genome shotgun (WGS) entry which is preliminary data.</text>
</comment>
<proteinExistence type="predicted"/>
<protein>
    <submittedName>
        <fullName evidence="1">Uncharacterized protein</fullName>
    </submittedName>
</protein>
<reference evidence="1" key="1">
    <citation type="journal article" date="2021" name="PeerJ">
        <title>Extensive microbial diversity within the chicken gut microbiome revealed by metagenomics and culture.</title>
        <authorList>
            <person name="Gilroy R."/>
            <person name="Ravi A."/>
            <person name="Getino M."/>
            <person name="Pursley I."/>
            <person name="Horton D.L."/>
            <person name="Alikhan N.F."/>
            <person name="Baker D."/>
            <person name="Gharbi K."/>
            <person name="Hall N."/>
            <person name="Watson M."/>
            <person name="Adriaenssens E.M."/>
            <person name="Foster-Nyarko E."/>
            <person name="Jarju S."/>
            <person name="Secka A."/>
            <person name="Antonio M."/>
            <person name="Oren A."/>
            <person name="Chaudhuri R.R."/>
            <person name="La Ragione R."/>
            <person name="Hildebrand F."/>
            <person name="Pallen M.J."/>
        </authorList>
    </citation>
    <scope>NUCLEOTIDE SEQUENCE</scope>
    <source>
        <strain evidence="1">Gambia15-2214</strain>
    </source>
</reference>
<organism evidence="1 2">
    <name type="scientific">Candidatus Treponema excrementipullorum</name>
    <dbReference type="NCBI Taxonomy" id="2838768"/>
    <lineage>
        <taxon>Bacteria</taxon>
        <taxon>Pseudomonadati</taxon>
        <taxon>Spirochaetota</taxon>
        <taxon>Spirochaetia</taxon>
        <taxon>Spirochaetales</taxon>
        <taxon>Treponemataceae</taxon>
        <taxon>Treponema</taxon>
    </lineage>
</organism>
<evidence type="ECO:0000313" key="2">
    <source>
        <dbReference type="Proteomes" id="UP000823914"/>
    </source>
</evidence>
<dbReference type="AlphaFoldDB" id="A0A9E2L4K4"/>
<sequence>MSKYDEPLWFAYNFTEQETEILAKYVREHPLPSGLERFREAVIKTVYKTMTIDEAEDCFKDTD</sequence>
<reference evidence="1" key="2">
    <citation type="submission" date="2021-04" db="EMBL/GenBank/DDBJ databases">
        <authorList>
            <person name="Gilroy R."/>
        </authorList>
    </citation>
    <scope>NUCLEOTIDE SEQUENCE</scope>
    <source>
        <strain evidence="1">Gambia15-2214</strain>
    </source>
</reference>
<dbReference type="Proteomes" id="UP000823914">
    <property type="component" value="Unassembled WGS sequence"/>
</dbReference>
<name>A0A9E2L4K4_9SPIR</name>
<gene>
    <name evidence="1" type="ORF">IAA16_08400</name>
</gene>
<evidence type="ECO:0000313" key="1">
    <source>
        <dbReference type="EMBL" id="MBU3850571.1"/>
    </source>
</evidence>
<accession>A0A9E2L4K4</accession>
<dbReference type="EMBL" id="JAHLFV010000194">
    <property type="protein sequence ID" value="MBU3850571.1"/>
    <property type="molecule type" value="Genomic_DNA"/>
</dbReference>